<proteinExistence type="predicted"/>
<keyword evidence="1" id="KW-0812">Transmembrane</keyword>
<evidence type="ECO:0000256" key="1">
    <source>
        <dbReference type="SAM" id="Phobius"/>
    </source>
</evidence>
<dbReference type="AlphaFoldDB" id="A0A6C0HFY9"/>
<keyword evidence="1" id="KW-1133">Transmembrane helix</keyword>
<dbReference type="EMBL" id="MN739947">
    <property type="protein sequence ID" value="QHT79290.1"/>
    <property type="molecule type" value="Genomic_DNA"/>
</dbReference>
<sequence>MWYLLFVTNAIHCFLKNKPLYGLSFLFLTCTSLVIWEFSEEHHDLKWWIDQIAIWTIIGFGLLNVTSWYPVIFVTCVGILHGYSLWTGDYTWYSWIHILSSVGHHLILQNF</sequence>
<protein>
    <submittedName>
        <fullName evidence="2">Uncharacterized protein</fullName>
    </submittedName>
</protein>
<evidence type="ECO:0000313" key="2">
    <source>
        <dbReference type="EMBL" id="QHT79290.1"/>
    </source>
</evidence>
<feature type="transmembrane region" description="Helical" evidence="1">
    <location>
        <begin position="52"/>
        <end position="80"/>
    </location>
</feature>
<reference evidence="2" key="1">
    <citation type="journal article" date="2020" name="Nature">
        <title>Giant virus diversity and host interactions through global metagenomics.</title>
        <authorList>
            <person name="Schulz F."/>
            <person name="Roux S."/>
            <person name="Paez-Espino D."/>
            <person name="Jungbluth S."/>
            <person name="Walsh D.A."/>
            <person name="Denef V.J."/>
            <person name="McMahon K.D."/>
            <person name="Konstantinidis K.T."/>
            <person name="Eloe-Fadrosh E.A."/>
            <person name="Kyrpides N.C."/>
            <person name="Woyke T."/>
        </authorList>
    </citation>
    <scope>NUCLEOTIDE SEQUENCE</scope>
    <source>
        <strain evidence="2">GVMAG-M-3300023179-99</strain>
    </source>
</reference>
<feature type="transmembrane region" description="Helical" evidence="1">
    <location>
        <begin position="20"/>
        <end position="40"/>
    </location>
</feature>
<name>A0A6C0HFY9_9ZZZZ</name>
<organism evidence="2">
    <name type="scientific">viral metagenome</name>
    <dbReference type="NCBI Taxonomy" id="1070528"/>
    <lineage>
        <taxon>unclassified sequences</taxon>
        <taxon>metagenomes</taxon>
        <taxon>organismal metagenomes</taxon>
    </lineage>
</organism>
<keyword evidence="1" id="KW-0472">Membrane</keyword>
<accession>A0A6C0HFY9</accession>